<reference evidence="3" key="1">
    <citation type="submission" date="2020-10" db="EMBL/GenBank/DDBJ databases">
        <title>An improved Amphimedon queenslandica hologenome assembly reveals how three proteobacterial symbionts can extend the metabolic phenotypic of their marine sponge host.</title>
        <authorList>
            <person name="Degnan B."/>
            <person name="Degnan S."/>
            <person name="Xiang X."/>
        </authorList>
    </citation>
    <scope>NUCLEOTIDE SEQUENCE</scope>
    <source>
        <strain evidence="3">AqS2</strain>
    </source>
</reference>
<accession>A0A930UBH9</accession>
<dbReference type="AlphaFoldDB" id="A0A930UBH9"/>
<name>A0A930UBH9_9GAMM</name>
<evidence type="ECO:0000313" key="4">
    <source>
        <dbReference type="Proteomes" id="UP000604381"/>
    </source>
</evidence>
<proteinExistence type="predicted"/>
<protein>
    <recommendedName>
        <fullName evidence="5">ATP-binding protein</fullName>
    </recommendedName>
</protein>
<feature type="region of interest" description="Disordered" evidence="1">
    <location>
        <begin position="1"/>
        <end position="20"/>
    </location>
</feature>
<evidence type="ECO:0000256" key="1">
    <source>
        <dbReference type="SAM" id="MobiDB-lite"/>
    </source>
</evidence>
<sequence>MSKPRRQANPFGPDGEAEAARLAGRDAELAEIGFALRSIALSDGEGRERKPIARWPIRLHGPPGSGKTALLEAARRTAEEHGIHVVSVTSMPDLALDGQLVSGMIAGMGMAAFPWNLFIKLARYQKKRRRPGEGVGVYYAPLDRVMDVCLQKRPTALLLDHVPGYDVQSLRAFLLDYDWRLLDNFPMALLLAGTPEIWRTLNDTDVGLMDRSRIFDLATLAPAAAREALNKPFEEQGVKVRDEALELMASMADGYPQFIQIVGHEVWEAWAAAGRDEVDVEDVSGAKDGIRQKRERFYQDICGRIKTGGLVEHARHAMELLDRNGGRVWKHTIVESIAGGFAEDGDRKAVDIYYELLDLGFIWSKDMDVEAGIPGLFDYCDRNNRRRAGLSAGEGRKERR</sequence>
<evidence type="ECO:0008006" key="5">
    <source>
        <dbReference type="Google" id="ProtNLM"/>
    </source>
</evidence>
<dbReference type="SUPFAM" id="SSF52540">
    <property type="entry name" value="P-loop containing nucleoside triphosphate hydrolases"/>
    <property type="match status" value="1"/>
</dbReference>
<organism evidence="3 4">
    <name type="scientific">Candidatus Amphirhobacter heronislandensis</name>
    <dbReference type="NCBI Taxonomy" id="1732024"/>
    <lineage>
        <taxon>Bacteria</taxon>
        <taxon>Pseudomonadati</taxon>
        <taxon>Pseudomonadota</taxon>
        <taxon>Gammaproteobacteria</taxon>
        <taxon>Candidatus Tethybacterales</taxon>
        <taxon>Candidatus Tethybacteraceae</taxon>
        <taxon>Candidatus Amphirhobacter</taxon>
    </lineage>
</organism>
<dbReference type="EMBL" id="JADHEI010000009">
    <property type="protein sequence ID" value="MBF2734533.1"/>
    <property type="molecule type" value="Genomic_DNA"/>
</dbReference>
<dbReference type="Proteomes" id="UP000604381">
    <property type="component" value="Unassembled WGS sequence"/>
</dbReference>
<dbReference type="InterPro" id="IPR027417">
    <property type="entry name" value="P-loop_NTPase"/>
</dbReference>
<comment type="caution">
    <text evidence="3">The sequence shown here is derived from an EMBL/GenBank/DDBJ whole genome shotgun (WGS) entry which is preliminary data.</text>
</comment>
<keyword evidence="2" id="KW-1133">Transmembrane helix</keyword>
<keyword evidence="4" id="KW-1185">Reference proteome</keyword>
<gene>
    <name evidence="3" type="ORF">ISN26_00305</name>
</gene>
<keyword evidence="2" id="KW-0472">Membrane</keyword>
<evidence type="ECO:0000256" key="2">
    <source>
        <dbReference type="SAM" id="Phobius"/>
    </source>
</evidence>
<feature type="transmembrane region" description="Helical" evidence="2">
    <location>
        <begin position="100"/>
        <end position="119"/>
    </location>
</feature>
<keyword evidence="2" id="KW-0812">Transmembrane</keyword>
<evidence type="ECO:0000313" key="3">
    <source>
        <dbReference type="EMBL" id="MBF2734533.1"/>
    </source>
</evidence>